<dbReference type="FunFam" id="1.20.1420.30:FF:000017">
    <property type="entry name" value="Calcium permease family membrane transporter"/>
    <property type="match status" value="1"/>
</dbReference>
<comment type="similarity">
    <text evidence="2">Belongs to the Ca(2+):cation antiporter (CaCA) (TC 2.A.19) family.</text>
</comment>
<dbReference type="GO" id="GO:0005774">
    <property type="term" value="C:vacuolar membrane"/>
    <property type="evidence" value="ECO:0007669"/>
    <property type="project" value="UniProtKB-ARBA"/>
</dbReference>
<keyword evidence="5 9" id="KW-1133">Transmembrane helix</keyword>
<keyword evidence="7 9" id="KW-0472">Membrane</keyword>
<feature type="compositionally biased region" description="Low complexity" evidence="8">
    <location>
        <begin position="162"/>
        <end position="173"/>
    </location>
</feature>
<feature type="transmembrane region" description="Helical" evidence="9">
    <location>
        <begin position="661"/>
        <end position="680"/>
    </location>
</feature>
<evidence type="ECO:0000313" key="12">
    <source>
        <dbReference type="EMBL" id="RPA82773.1"/>
    </source>
</evidence>
<feature type="transmembrane region" description="Helical" evidence="9">
    <location>
        <begin position="560"/>
        <end position="580"/>
    </location>
</feature>
<name>A0A3N4I9K8_ASCIM</name>
<feature type="transmembrane region" description="Helical" evidence="9">
    <location>
        <begin position="1071"/>
        <end position="1090"/>
    </location>
</feature>
<feature type="transmembrane region" description="Helical" evidence="9">
    <location>
        <begin position="730"/>
        <end position="748"/>
    </location>
</feature>
<evidence type="ECO:0000256" key="8">
    <source>
        <dbReference type="SAM" id="MobiDB-lite"/>
    </source>
</evidence>
<dbReference type="PANTHER" id="PTHR31503:SF10">
    <property type="entry name" value="VNX1 PROTEIN"/>
    <property type="match status" value="1"/>
</dbReference>
<dbReference type="AlphaFoldDB" id="A0A3N4I9K8"/>
<reference evidence="12 13" key="1">
    <citation type="journal article" date="2018" name="Nat. Ecol. Evol.">
        <title>Pezizomycetes genomes reveal the molecular basis of ectomycorrhizal truffle lifestyle.</title>
        <authorList>
            <person name="Murat C."/>
            <person name="Payen T."/>
            <person name="Noel B."/>
            <person name="Kuo A."/>
            <person name="Morin E."/>
            <person name="Chen J."/>
            <person name="Kohler A."/>
            <person name="Krizsan K."/>
            <person name="Balestrini R."/>
            <person name="Da Silva C."/>
            <person name="Montanini B."/>
            <person name="Hainaut M."/>
            <person name="Levati E."/>
            <person name="Barry K.W."/>
            <person name="Belfiori B."/>
            <person name="Cichocki N."/>
            <person name="Clum A."/>
            <person name="Dockter R.B."/>
            <person name="Fauchery L."/>
            <person name="Guy J."/>
            <person name="Iotti M."/>
            <person name="Le Tacon F."/>
            <person name="Lindquist E.A."/>
            <person name="Lipzen A."/>
            <person name="Malagnac F."/>
            <person name="Mello A."/>
            <person name="Molinier V."/>
            <person name="Miyauchi S."/>
            <person name="Poulain J."/>
            <person name="Riccioni C."/>
            <person name="Rubini A."/>
            <person name="Sitrit Y."/>
            <person name="Splivallo R."/>
            <person name="Traeger S."/>
            <person name="Wang M."/>
            <person name="Zifcakova L."/>
            <person name="Wipf D."/>
            <person name="Zambonelli A."/>
            <person name="Paolocci F."/>
            <person name="Nowrousian M."/>
            <person name="Ottonello S."/>
            <person name="Baldrian P."/>
            <person name="Spatafora J.W."/>
            <person name="Henrissat B."/>
            <person name="Nagy L.G."/>
            <person name="Aury J.M."/>
            <person name="Wincker P."/>
            <person name="Grigoriev I.V."/>
            <person name="Bonfante P."/>
            <person name="Martin F.M."/>
        </authorList>
    </citation>
    <scope>NUCLEOTIDE SEQUENCE [LARGE SCALE GENOMIC DNA]</scope>
    <source>
        <strain evidence="12 13">RN42</strain>
    </source>
</reference>
<feature type="transmembrane region" description="Helical" evidence="9">
    <location>
        <begin position="1008"/>
        <end position="1030"/>
    </location>
</feature>
<feature type="compositionally biased region" description="Basic residues" evidence="8">
    <location>
        <begin position="174"/>
        <end position="185"/>
    </location>
</feature>
<dbReference type="Gene3D" id="1.20.1420.30">
    <property type="entry name" value="NCX, central ion-binding region"/>
    <property type="match status" value="2"/>
</dbReference>
<evidence type="ECO:0000256" key="6">
    <source>
        <dbReference type="ARBA" id="ARBA00023065"/>
    </source>
</evidence>
<evidence type="ECO:0000259" key="10">
    <source>
        <dbReference type="Pfam" id="PF01699"/>
    </source>
</evidence>
<dbReference type="InterPro" id="IPR004837">
    <property type="entry name" value="NaCa_Exmemb"/>
</dbReference>
<evidence type="ECO:0000256" key="9">
    <source>
        <dbReference type="SAM" id="Phobius"/>
    </source>
</evidence>
<feature type="transmembrane region" description="Helical" evidence="9">
    <location>
        <begin position="592"/>
        <end position="616"/>
    </location>
</feature>
<dbReference type="EMBL" id="ML119669">
    <property type="protein sequence ID" value="RPA82773.1"/>
    <property type="molecule type" value="Genomic_DNA"/>
</dbReference>
<keyword evidence="3" id="KW-0813">Transport</keyword>
<feature type="region of interest" description="Disordered" evidence="8">
    <location>
        <begin position="1"/>
        <end position="234"/>
    </location>
</feature>
<dbReference type="Pfam" id="PF01699">
    <property type="entry name" value="Na_Ca_ex"/>
    <property type="match status" value="2"/>
</dbReference>
<dbReference type="Pfam" id="PF03733">
    <property type="entry name" value="YccF"/>
    <property type="match status" value="1"/>
</dbReference>
<keyword evidence="13" id="KW-1185">Reference proteome</keyword>
<feature type="transmembrane region" description="Helical" evidence="9">
    <location>
        <begin position="528"/>
        <end position="548"/>
    </location>
</feature>
<dbReference type="PANTHER" id="PTHR31503">
    <property type="entry name" value="VACUOLAR CALCIUM ION TRANSPORTER"/>
    <property type="match status" value="1"/>
</dbReference>
<comment type="subcellular location">
    <subcellularLocation>
        <location evidence="1">Endomembrane system</location>
        <topology evidence="1">Multi-pass membrane protein</topology>
    </subcellularLocation>
</comment>
<dbReference type="GO" id="GO:0006874">
    <property type="term" value="P:intracellular calcium ion homeostasis"/>
    <property type="evidence" value="ECO:0007669"/>
    <property type="project" value="TreeGrafter"/>
</dbReference>
<evidence type="ECO:0000256" key="2">
    <source>
        <dbReference type="ARBA" id="ARBA00008170"/>
    </source>
</evidence>
<evidence type="ECO:0008006" key="14">
    <source>
        <dbReference type="Google" id="ProtNLM"/>
    </source>
</evidence>
<dbReference type="InterPro" id="IPR044880">
    <property type="entry name" value="NCX_ion-bd_dom_sf"/>
</dbReference>
<dbReference type="OrthoDB" id="16982at2759"/>
<feature type="region of interest" description="Disordered" evidence="8">
    <location>
        <begin position="839"/>
        <end position="861"/>
    </location>
</feature>
<evidence type="ECO:0000313" key="13">
    <source>
        <dbReference type="Proteomes" id="UP000275078"/>
    </source>
</evidence>
<dbReference type="GO" id="GO:0015369">
    <property type="term" value="F:calcium:proton antiporter activity"/>
    <property type="evidence" value="ECO:0007669"/>
    <property type="project" value="TreeGrafter"/>
</dbReference>
<evidence type="ECO:0000256" key="5">
    <source>
        <dbReference type="ARBA" id="ARBA00022989"/>
    </source>
</evidence>
<feature type="transmembrane region" description="Helical" evidence="9">
    <location>
        <begin position="293"/>
        <end position="317"/>
    </location>
</feature>
<feature type="compositionally biased region" description="Polar residues" evidence="8">
    <location>
        <begin position="1"/>
        <end position="30"/>
    </location>
</feature>
<evidence type="ECO:0000259" key="11">
    <source>
        <dbReference type="Pfam" id="PF03733"/>
    </source>
</evidence>
<feature type="compositionally biased region" description="Low complexity" evidence="8">
    <location>
        <begin position="97"/>
        <end position="108"/>
    </location>
</feature>
<feature type="domain" description="Sodium/calcium exchanger membrane region" evidence="10">
    <location>
        <begin position="937"/>
        <end position="1089"/>
    </location>
</feature>
<evidence type="ECO:0000256" key="7">
    <source>
        <dbReference type="ARBA" id="ARBA00023136"/>
    </source>
</evidence>
<feature type="transmembrane region" description="Helical" evidence="9">
    <location>
        <begin position="976"/>
        <end position="996"/>
    </location>
</feature>
<feature type="compositionally biased region" description="Low complexity" evidence="8">
    <location>
        <begin position="44"/>
        <end position="54"/>
    </location>
</feature>
<evidence type="ECO:0000256" key="3">
    <source>
        <dbReference type="ARBA" id="ARBA00022448"/>
    </source>
</evidence>
<dbReference type="InterPro" id="IPR004713">
    <property type="entry name" value="CaH_exchang"/>
</dbReference>
<evidence type="ECO:0000256" key="4">
    <source>
        <dbReference type="ARBA" id="ARBA00022692"/>
    </source>
</evidence>
<feature type="domain" description="Sodium/calcium exchanger membrane region" evidence="10">
    <location>
        <begin position="562"/>
        <end position="676"/>
    </location>
</feature>
<keyword evidence="4 9" id="KW-0812">Transmembrane</keyword>
<protein>
    <recommendedName>
        <fullName evidence="14">Calcium permease family membrane transporter</fullName>
    </recommendedName>
</protein>
<accession>A0A3N4I9K8</accession>
<dbReference type="Proteomes" id="UP000275078">
    <property type="component" value="Unassembled WGS sequence"/>
</dbReference>
<evidence type="ECO:0000256" key="1">
    <source>
        <dbReference type="ARBA" id="ARBA00004127"/>
    </source>
</evidence>
<gene>
    <name evidence="12" type="ORF">BJ508DRAFT_84031</name>
</gene>
<feature type="transmembrane region" description="Helical" evidence="9">
    <location>
        <begin position="628"/>
        <end position="649"/>
    </location>
</feature>
<feature type="compositionally biased region" description="Basic and acidic residues" evidence="8">
    <location>
        <begin position="148"/>
        <end position="159"/>
    </location>
</feature>
<organism evidence="12 13">
    <name type="scientific">Ascobolus immersus RN42</name>
    <dbReference type="NCBI Taxonomy" id="1160509"/>
    <lineage>
        <taxon>Eukaryota</taxon>
        <taxon>Fungi</taxon>
        <taxon>Dikarya</taxon>
        <taxon>Ascomycota</taxon>
        <taxon>Pezizomycotina</taxon>
        <taxon>Pezizomycetes</taxon>
        <taxon>Pezizales</taxon>
        <taxon>Ascobolaceae</taxon>
        <taxon>Ascobolus</taxon>
    </lineage>
</organism>
<feature type="domain" description="Inner membrane component" evidence="11">
    <location>
        <begin position="290"/>
        <end position="343"/>
    </location>
</feature>
<proteinExistence type="inferred from homology"/>
<feature type="transmembrane region" description="Helical" evidence="9">
    <location>
        <begin position="436"/>
        <end position="456"/>
    </location>
</feature>
<dbReference type="InterPro" id="IPR005185">
    <property type="entry name" value="YccF"/>
</dbReference>
<dbReference type="GO" id="GO:0012505">
    <property type="term" value="C:endomembrane system"/>
    <property type="evidence" value="ECO:0007669"/>
    <property type="project" value="UniProtKB-SubCell"/>
</dbReference>
<dbReference type="STRING" id="1160509.A0A3N4I9K8"/>
<feature type="compositionally biased region" description="Acidic residues" evidence="8">
    <location>
        <begin position="194"/>
        <end position="215"/>
    </location>
</feature>
<keyword evidence="6" id="KW-0406">Ion transport</keyword>
<sequence>MPDQQRSQLLPKRPSSQGGVQQPGLSSTPPRTIPAPVRRPSHVSAATSSSQSSTGTVRRIDERMDYGTSYGSQQGESSHDRYQSESQPETSRESSRRSSTASTTRPTIAPAPPPTTSDRPKLARRPTGGLRSGSIKGRPGFSVDDDEHEIKEDILRDRVIPSSSGHGTTGYSTFRRHTQALRRRGTALGTEPSSESEENGERSEETDDHDDDSPTNEDNTVRAGSYPPSEADSVESFTLKARQEAINVTHPFGIRIWKPAIYKKLRSVQKTAENEIHSGPDVSVGRGLALVNLFWIPLFGIWLWAVIMVAGCTCYLLGFTESGRAYGDTLFGLASYLFYPFGKFIELVQEEAYLDEDQGEGRTIGEYERWQSGDLEEGGRMFFGPQTPRSLVGRRRASVDSTGETASLLGRSERTGENLEAQQRAKRRLFGRGQWNVGRVLFFAWFHVIIAPLLLLTSLICWLLVFTIPMGKVTALLYSHLRRHPLALSFHADSTYHRGTENQGSSILLCTHKAAGWKYYKYTIDGTNIFFINLMSVVVFVILDYFLLRGQLGWDTAVTAPAVIFMLALASVIPLAYFIGQAVASISAQSSMGMGATINAFFSTVVEVYLYCIALHEGKGRLVEGSIVGSILAGVLFMPGISMISGALYRKTQRFNARSAGVTSTMLLFAVIGAFAPTLFFQIYGTYELRCGHCGPKELRISADCQKCSFRQQPSIHDSFYVNAVQPFCYMSALFLFVSYLVGLMFTLRTHAASIWQLELSGVGPSSAPAQHTSTRPSTLHLQHLSHLHDGPPTGAERDLRESALYKRVLGETVHTAGINSDYLTGANVQHITPHVVPPRERDNLSRIPESPKQNAPVTIPGLSNEANAEITRSVAEVAATAATVAAQEITRHRLSSKQSTASAPRYPPVEVVVAHDEAVGNEAPGHDAPNWGRKKSYVILLGATVLYAIIAEILVNTVDVVLEHVDIDEKFLGMTLFALVPNTTEFLNAISFAMNGNIALSMEIGSAYALQVCLLQIPALVAWSAYLVINTNEQLQTNTFTLLFPQWDMVVVILCVFLLSYMYSEGKSNYFKGSILMLSYFTVMLGFYYSEFAMSSVDTSEFLVLGKGTRGNRMVVE</sequence>
<feature type="transmembrane region" description="Helical" evidence="9">
    <location>
        <begin position="938"/>
        <end position="956"/>
    </location>
</feature>
<feature type="transmembrane region" description="Helical" evidence="9">
    <location>
        <begin position="1045"/>
        <end position="1064"/>
    </location>
</feature>